<protein>
    <submittedName>
        <fullName evidence="1">Uncharacterized protein</fullName>
    </submittedName>
</protein>
<accession>A0A2P2PYY5</accession>
<dbReference type="EMBL" id="GGEC01079446">
    <property type="protein sequence ID" value="MBX59930.1"/>
    <property type="molecule type" value="Transcribed_RNA"/>
</dbReference>
<dbReference type="AlphaFoldDB" id="A0A2P2PYY5"/>
<name>A0A2P2PYY5_RHIMU</name>
<reference evidence="1" key="1">
    <citation type="submission" date="2018-02" db="EMBL/GenBank/DDBJ databases">
        <title>Rhizophora mucronata_Transcriptome.</title>
        <authorList>
            <person name="Meera S.P."/>
            <person name="Sreeshan A."/>
            <person name="Augustine A."/>
        </authorList>
    </citation>
    <scope>NUCLEOTIDE SEQUENCE</scope>
    <source>
        <tissue evidence="1">Leaf</tissue>
    </source>
</reference>
<proteinExistence type="predicted"/>
<evidence type="ECO:0000313" key="1">
    <source>
        <dbReference type="EMBL" id="MBX59930.1"/>
    </source>
</evidence>
<organism evidence="1">
    <name type="scientific">Rhizophora mucronata</name>
    <name type="common">Asiatic mangrove</name>
    <dbReference type="NCBI Taxonomy" id="61149"/>
    <lineage>
        <taxon>Eukaryota</taxon>
        <taxon>Viridiplantae</taxon>
        <taxon>Streptophyta</taxon>
        <taxon>Embryophyta</taxon>
        <taxon>Tracheophyta</taxon>
        <taxon>Spermatophyta</taxon>
        <taxon>Magnoliopsida</taxon>
        <taxon>eudicotyledons</taxon>
        <taxon>Gunneridae</taxon>
        <taxon>Pentapetalae</taxon>
        <taxon>rosids</taxon>
        <taxon>fabids</taxon>
        <taxon>Malpighiales</taxon>
        <taxon>Rhizophoraceae</taxon>
        <taxon>Rhizophora</taxon>
    </lineage>
</organism>
<sequence>MFNFFFNTFFIRFESISLTQNCQLII</sequence>